<dbReference type="GO" id="GO:0005506">
    <property type="term" value="F:iron ion binding"/>
    <property type="evidence" value="ECO:0007669"/>
    <property type="project" value="InterPro"/>
</dbReference>
<dbReference type="GO" id="GO:0020037">
    <property type="term" value="F:heme binding"/>
    <property type="evidence" value="ECO:0007669"/>
    <property type="project" value="InterPro"/>
</dbReference>
<dbReference type="InterPro" id="IPR017972">
    <property type="entry name" value="Cyt_P450_CS"/>
</dbReference>
<name>R7YCW5_9ACTN</name>
<evidence type="ECO:0000313" key="5">
    <source>
        <dbReference type="Proteomes" id="UP000013569"/>
    </source>
</evidence>
<protein>
    <submittedName>
        <fullName evidence="4">Cytochrome P450</fullName>
    </submittedName>
</protein>
<dbReference type="PANTHER" id="PTHR46696:SF4">
    <property type="entry name" value="BIOTIN BIOSYNTHESIS CYTOCHROME P450"/>
    <property type="match status" value="1"/>
</dbReference>
<dbReference type="InterPro" id="IPR001128">
    <property type="entry name" value="Cyt_P450"/>
</dbReference>
<dbReference type="Pfam" id="PF00067">
    <property type="entry name" value="p450"/>
    <property type="match status" value="1"/>
</dbReference>
<comment type="caution">
    <text evidence="4">The sequence shown here is derived from an EMBL/GenBank/DDBJ whole genome shotgun (WGS) entry which is preliminary data.</text>
</comment>
<dbReference type="Proteomes" id="UP000013569">
    <property type="component" value="Unassembled WGS sequence"/>
</dbReference>
<accession>R7YCW5</accession>
<evidence type="ECO:0000256" key="3">
    <source>
        <dbReference type="RuleBase" id="RU000461"/>
    </source>
</evidence>
<dbReference type="EMBL" id="AQPW01000005">
    <property type="protein sequence ID" value="EON33599.1"/>
    <property type="molecule type" value="Genomic_DNA"/>
</dbReference>
<comment type="cofactor">
    <cofactor evidence="2">
        <name>heme</name>
        <dbReference type="ChEBI" id="CHEBI:30413"/>
    </cofactor>
</comment>
<dbReference type="AlphaFoldDB" id="R7YCW5"/>
<dbReference type="GO" id="GO:0006707">
    <property type="term" value="P:cholesterol catabolic process"/>
    <property type="evidence" value="ECO:0007669"/>
    <property type="project" value="TreeGrafter"/>
</dbReference>
<dbReference type="GO" id="GO:0008395">
    <property type="term" value="F:steroid hydroxylase activity"/>
    <property type="evidence" value="ECO:0007669"/>
    <property type="project" value="TreeGrafter"/>
</dbReference>
<dbReference type="PROSITE" id="PS00086">
    <property type="entry name" value="CYTOCHROME_P450"/>
    <property type="match status" value="1"/>
</dbReference>
<organism evidence="4 5">
    <name type="scientific">Gordonia terrae C-6</name>
    <dbReference type="NCBI Taxonomy" id="1316928"/>
    <lineage>
        <taxon>Bacteria</taxon>
        <taxon>Bacillati</taxon>
        <taxon>Actinomycetota</taxon>
        <taxon>Actinomycetes</taxon>
        <taxon>Mycobacteriales</taxon>
        <taxon>Gordoniaceae</taxon>
        <taxon>Gordonia</taxon>
    </lineage>
</organism>
<gene>
    <name evidence="4" type="ORF">GTC6_07289</name>
</gene>
<reference evidence="4 5" key="1">
    <citation type="journal article" date="2013" name="Genome Announc.">
        <title>Draft Genome Sequence of a Benzothiophene-Desulfurizing Bacterium, Gordona terrae Strain C-6.</title>
        <authorList>
            <person name="Wang W."/>
            <person name="Ma T."/>
            <person name="Ren Y."/>
            <person name="Li G."/>
        </authorList>
    </citation>
    <scope>NUCLEOTIDE SEQUENCE [LARGE SCALE GENOMIC DNA]</scope>
    <source>
        <strain evidence="4 5">C-6</strain>
    </source>
</reference>
<dbReference type="Gene3D" id="1.10.630.10">
    <property type="entry name" value="Cytochrome P450"/>
    <property type="match status" value="1"/>
</dbReference>
<comment type="similarity">
    <text evidence="1 3">Belongs to the cytochrome P450 family.</text>
</comment>
<dbReference type="PANTHER" id="PTHR46696">
    <property type="entry name" value="P450, PUTATIVE (EUROFUNG)-RELATED"/>
    <property type="match status" value="1"/>
</dbReference>
<proteinExistence type="inferred from homology"/>
<dbReference type="InterPro" id="IPR036396">
    <property type="entry name" value="Cyt_P450_sf"/>
</dbReference>
<feature type="binding site" description="axial binding residue" evidence="2">
    <location>
        <position position="382"/>
    </location>
    <ligand>
        <name>heme</name>
        <dbReference type="ChEBI" id="CHEBI:30413"/>
    </ligand>
    <ligandPart>
        <name>Fe</name>
        <dbReference type="ChEBI" id="CHEBI:18248"/>
    </ligandPart>
</feature>
<keyword evidence="2 3" id="KW-0408">Iron</keyword>
<dbReference type="PRINTS" id="PR00385">
    <property type="entry name" value="P450"/>
</dbReference>
<dbReference type="SUPFAM" id="SSF48264">
    <property type="entry name" value="Cytochrome P450"/>
    <property type="match status" value="1"/>
</dbReference>
<dbReference type="GO" id="GO:0036199">
    <property type="term" value="F:cholest-4-en-3-one 26-monooxygenase activity"/>
    <property type="evidence" value="ECO:0007669"/>
    <property type="project" value="TreeGrafter"/>
</dbReference>
<keyword evidence="2 3" id="KW-0349">Heme</keyword>
<evidence type="ECO:0000256" key="2">
    <source>
        <dbReference type="PIRSR" id="PIRSR602401-1"/>
    </source>
</evidence>
<keyword evidence="3" id="KW-0560">Oxidoreductase</keyword>
<keyword evidence="3" id="KW-0503">Monooxygenase</keyword>
<keyword evidence="2 3" id="KW-0479">Metal-binding</keyword>
<evidence type="ECO:0000256" key="1">
    <source>
        <dbReference type="ARBA" id="ARBA00010617"/>
    </source>
</evidence>
<evidence type="ECO:0000313" key="4">
    <source>
        <dbReference type="EMBL" id="EON33599.1"/>
    </source>
</evidence>
<dbReference type="PATRIC" id="fig|1316928.3.peg.1463"/>
<dbReference type="InterPro" id="IPR002401">
    <property type="entry name" value="Cyt_P450_E_grp-I"/>
</dbReference>
<dbReference type="PRINTS" id="PR00463">
    <property type="entry name" value="EP450I"/>
</dbReference>
<sequence length="433" mass="46691">MVLIPFDLDFRESRAIVADVADAGVMDTTEDPTTFYSRLHTDSPVQRIGDSPFFAVGSWDLIAEAVRRPEDFSSNLTATMVWHDDGTVSEFPVAGLGDAMHVLATADGARHRDHRKLVMPSVAPARIRELEPGIRRLLDESWTANLHAGRIDWVSAVAQRIPMAVACELLGLPPDDRAVLTRWAIATNVLIDGVITPEQLTTATAAVGELTAYLSAALTGAGSGASGPNDTCVGSGASGTGSALVEVAARVADGRLDHASAVMILFQLVAAGAESTTSLLNSVVWLLDRHPEVLERLRRDPDLIPVFVEETLRLETPFRGHFRHVVTDTTLGDTQLPAGSHVFLMWGAANRDPAHFDDPATIDLDPAARRSHLAFGKGLHLCVGAALARLQARLAVEHLLRVATTFRIDLGQTQWEPGILVRRFTTLPLTVTT</sequence>